<dbReference type="PROSITE" id="PS51898">
    <property type="entry name" value="TYR_RECOMBINASE"/>
    <property type="match status" value="1"/>
</dbReference>
<proteinExistence type="predicted"/>
<dbReference type="CDD" id="cd00397">
    <property type="entry name" value="DNA_BRE_C"/>
    <property type="match status" value="1"/>
</dbReference>
<dbReference type="PANTHER" id="PTHR30349">
    <property type="entry name" value="PHAGE INTEGRASE-RELATED"/>
    <property type="match status" value="1"/>
</dbReference>
<comment type="caution">
    <text evidence="4">The sequence shown here is derived from an EMBL/GenBank/DDBJ whole genome shotgun (WGS) entry which is preliminary data.</text>
</comment>
<dbReference type="GO" id="GO:0006310">
    <property type="term" value="P:DNA recombination"/>
    <property type="evidence" value="ECO:0007669"/>
    <property type="project" value="UniProtKB-KW"/>
</dbReference>
<feature type="compositionally biased region" description="Basic and acidic residues" evidence="2">
    <location>
        <begin position="390"/>
        <end position="418"/>
    </location>
</feature>
<reference evidence="4 5" key="1">
    <citation type="journal article" date="2016" name="Sci. Rep.">
        <title>Metabolic traits of an uncultured archaeal lineage -MSBL1- from brine pools of the Red Sea.</title>
        <authorList>
            <person name="Mwirichia R."/>
            <person name="Alam I."/>
            <person name="Rashid M."/>
            <person name="Vinu M."/>
            <person name="Ba-Alawi W."/>
            <person name="Anthony Kamau A."/>
            <person name="Kamanda Ngugi D."/>
            <person name="Goker M."/>
            <person name="Klenk H.P."/>
            <person name="Bajic V."/>
            <person name="Stingl U."/>
        </authorList>
    </citation>
    <scope>NUCLEOTIDE SEQUENCE [LARGE SCALE GENOMIC DNA]</scope>
    <source>
        <strain evidence="4">SCGC-AAA259A05</strain>
    </source>
</reference>
<dbReference type="PANTHER" id="PTHR30349:SF87">
    <property type="entry name" value="TRANSPOSASE A"/>
    <property type="match status" value="1"/>
</dbReference>
<accession>A0A133UBL3</accession>
<protein>
    <recommendedName>
        <fullName evidence="3">Tyr recombinase domain-containing protein</fullName>
    </recommendedName>
</protein>
<feature type="domain" description="Tyr recombinase" evidence="3">
    <location>
        <begin position="112"/>
        <end position="297"/>
    </location>
</feature>
<dbReference type="Gene3D" id="1.10.443.10">
    <property type="entry name" value="Intergrase catalytic core"/>
    <property type="match status" value="1"/>
</dbReference>
<dbReference type="GO" id="GO:0015074">
    <property type="term" value="P:DNA integration"/>
    <property type="evidence" value="ECO:0007669"/>
    <property type="project" value="InterPro"/>
</dbReference>
<dbReference type="InterPro" id="IPR002104">
    <property type="entry name" value="Integrase_catalytic"/>
</dbReference>
<dbReference type="InterPro" id="IPR013762">
    <property type="entry name" value="Integrase-like_cat_sf"/>
</dbReference>
<dbReference type="InterPro" id="IPR011010">
    <property type="entry name" value="DNA_brk_join_enz"/>
</dbReference>
<gene>
    <name evidence="4" type="ORF">AKJ57_00730</name>
</gene>
<dbReference type="Proteomes" id="UP000070163">
    <property type="component" value="Unassembled WGS sequence"/>
</dbReference>
<feature type="region of interest" description="Disordered" evidence="2">
    <location>
        <begin position="321"/>
        <end position="441"/>
    </location>
</feature>
<name>A0A133UBL3_9EURY</name>
<keyword evidence="1" id="KW-0233">DNA recombination</keyword>
<evidence type="ECO:0000256" key="2">
    <source>
        <dbReference type="SAM" id="MobiDB-lite"/>
    </source>
</evidence>
<dbReference type="GO" id="GO:0003677">
    <property type="term" value="F:DNA binding"/>
    <property type="evidence" value="ECO:0007669"/>
    <property type="project" value="InterPro"/>
</dbReference>
<evidence type="ECO:0000256" key="1">
    <source>
        <dbReference type="ARBA" id="ARBA00023172"/>
    </source>
</evidence>
<evidence type="ECO:0000259" key="3">
    <source>
        <dbReference type="PROSITE" id="PS51898"/>
    </source>
</evidence>
<evidence type="ECO:0000313" key="5">
    <source>
        <dbReference type="Proteomes" id="UP000070163"/>
    </source>
</evidence>
<dbReference type="EMBL" id="LHXJ01000005">
    <property type="protein sequence ID" value="KXA91573.1"/>
    <property type="molecule type" value="Genomic_DNA"/>
</dbReference>
<dbReference type="AlphaFoldDB" id="A0A133UBL3"/>
<organism evidence="4 5">
    <name type="scientific">candidate division MSBL1 archaeon SCGC-AAA259A05</name>
    <dbReference type="NCBI Taxonomy" id="1698259"/>
    <lineage>
        <taxon>Archaea</taxon>
        <taxon>Methanobacteriati</taxon>
        <taxon>Methanobacteriota</taxon>
        <taxon>candidate division MSBL1</taxon>
    </lineage>
</organism>
<sequence length="441" mass="48933">MKDHDFSVFANEDRPKIREFFGLLNANGRTEGTLTSYYYSLRGLAECLDGPLSGATKRERVEAVGEYGEKLAESTLKDRLAKVKCFYKWMTEGDGYPEVVDWVNTTSNASKNLPDKLLSRKEIRRMIDCCDHPHDRAMIAALYESGLRASEFLSLNVESIEFGRNMARAILPKHAQRLKTGQRRIPLVTSAPYLQEWINQHPGDGDDPLWICLGWNRRHQRLSYGGFRNKVKRIAGEAGIEKEVYPHLFRHSRATELAKKGFSEAEMRIILGWAKGSDMPSKYIHLAARAVQRGRGKCSEGVPRGCKRGVCSGTVDGRGSLGSALHSLQVGRTPPDPRGGGRGQPCWPVRNQARLPLPRAGAGHPPAPRRSSQVRGQVRGRAGSLGGNRGEGRGDNPEGPGREADRREKPGERGRGLDLHSGFGMRRKEDAGRGGRSRGRH</sequence>
<keyword evidence="5" id="KW-1185">Reference proteome</keyword>
<evidence type="ECO:0000313" key="4">
    <source>
        <dbReference type="EMBL" id="KXA91573.1"/>
    </source>
</evidence>
<feature type="compositionally biased region" description="Low complexity" evidence="2">
    <location>
        <begin position="355"/>
        <end position="364"/>
    </location>
</feature>
<dbReference type="SUPFAM" id="SSF56349">
    <property type="entry name" value="DNA breaking-rejoining enzymes"/>
    <property type="match status" value="1"/>
</dbReference>
<dbReference type="Pfam" id="PF00589">
    <property type="entry name" value="Phage_integrase"/>
    <property type="match status" value="1"/>
</dbReference>
<dbReference type="InterPro" id="IPR050090">
    <property type="entry name" value="Tyrosine_recombinase_XerCD"/>
</dbReference>